<dbReference type="InterPro" id="IPR029068">
    <property type="entry name" value="Glyas_Bleomycin-R_OHBP_Dase"/>
</dbReference>
<dbReference type="EMBL" id="CAESGF010000001">
    <property type="protein sequence ID" value="CAB4362381.1"/>
    <property type="molecule type" value="Genomic_DNA"/>
</dbReference>
<dbReference type="EMBL" id="CAFAAV010000209">
    <property type="protein sequence ID" value="CAB4832625.1"/>
    <property type="molecule type" value="Genomic_DNA"/>
</dbReference>
<feature type="domain" description="VOC" evidence="1">
    <location>
        <begin position="5"/>
        <end position="148"/>
    </location>
</feature>
<accession>A0A6J5ZZP1</accession>
<evidence type="ECO:0000259" key="1">
    <source>
        <dbReference type="PROSITE" id="PS51819"/>
    </source>
</evidence>
<dbReference type="EMBL" id="CAEZYF010000004">
    <property type="protein sequence ID" value="CAB4713681.1"/>
    <property type="molecule type" value="Genomic_DNA"/>
</dbReference>
<dbReference type="Pfam" id="PF18029">
    <property type="entry name" value="Glyoxalase_6"/>
    <property type="match status" value="1"/>
</dbReference>
<dbReference type="AlphaFoldDB" id="A0A6J5ZZP1"/>
<evidence type="ECO:0000313" key="2">
    <source>
        <dbReference type="EMBL" id="CAB4362381.1"/>
    </source>
</evidence>
<sequence>MSQNTLIFVDLPSDDVVACAHFYQEVMGWMVEGRPTGVFHRGVPGGFFPLDDGTDSEVGNLHLGFSDVGNMRPHPDPAGVEPRHMSTGGRAMRLWVLVGDHDNEDDILDRAERHGAKILWRHHYWKEFNGFSGAFEDPWGNSIIMWSKGGDNPEIKDGYTHE</sequence>
<dbReference type="EMBL" id="CAFBIY010000224">
    <property type="protein sequence ID" value="CAB4853259.1"/>
    <property type="molecule type" value="Genomic_DNA"/>
</dbReference>
<evidence type="ECO:0000313" key="6">
    <source>
        <dbReference type="EMBL" id="CAB4914222.1"/>
    </source>
</evidence>
<dbReference type="InterPro" id="IPR041581">
    <property type="entry name" value="Glyoxalase_6"/>
</dbReference>
<evidence type="ECO:0000313" key="3">
    <source>
        <dbReference type="EMBL" id="CAB4713681.1"/>
    </source>
</evidence>
<organism evidence="2">
    <name type="scientific">freshwater metagenome</name>
    <dbReference type="NCBI Taxonomy" id="449393"/>
    <lineage>
        <taxon>unclassified sequences</taxon>
        <taxon>metagenomes</taxon>
        <taxon>ecological metagenomes</taxon>
    </lineage>
</organism>
<dbReference type="PROSITE" id="PS51819">
    <property type="entry name" value="VOC"/>
    <property type="match status" value="1"/>
</dbReference>
<evidence type="ECO:0000313" key="4">
    <source>
        <dbReference type="EMBL" id="CAB4832625.1"/>
    </source>
</evidence>
<dbReference type="Gene3D" id="3.10.180.10">
    <property type="entry name" value="2,3-Dihydroxybiphenyl 1,2-Dioxygenase, domain 1"/>
    <property type="match status" value="1"/>
</dbReference>
<gene>
    <name evidence="3" type="ORF">UFOPK2656_00837</name>
    <name evidence="4" type="ORF">UFOPK3099_02241</name>
    <name evidence="5" type="ORF">UFOPK3267_02786</name>
    <name evidence="6" type="ORF">UFOPK3651_00420</name>
    <name evidence="2" type="ORF">UFOPK4189_00155</name>
</gene>
<dbReference type="CDD" id="cd06587">
    <property type="entry name" value="VOC"/>
    <property type="match status" value="1"/>
</dbReference>
<protein>
    <submittedName>
        <fullName evidence="2">Unannotated protein</fullName>
    </submittedName>
</protein>
<name>A0A6J5ZZP1_9ZZZZ</name>
<dbReference type="EMBL" id="CAFBMT010000002">
    <property type="protein sequence ID" value="CAB4914222.1"/>
    <property type="molecule type" value="Genomic_DNA"/>
</dbReference>
<dbReference type="InterPro" id="IPR037523">
    <property type="entry name" value="VOC_core"/>
</dbReference>
<reference evidence="2" key="1">
    <citation type="submission" date="2020-05" db="EMBL/GenBank/DDBJ databases">
        <authorList>
            <person name="Chiriac C."/>
            <person name="Salcher M."/>
            <person name="Ghai R."/>
            <person name="Kavagutti S V."/>
        </authorList>
    </citation>
    <scope>NUCLEOTIDE SEQUENCE</scope>
</reference>
<dbReference type="SUPFAM" id="SSF54593">
    <property type="entry name" value="Glyoxalase/Bleomycin resistance protein/Dihydroxybiphenyl dioxygenase"/>
    <property type="match status" value="1"/>
</dbReference>
<proteinExistence type="predicted"/>
<evidence type="ECO:0000313" key="5">
    <source>
        <dbReference type="EMBL" id="CAB4853259.1"/>
    </source>
</evidence>